<gene>
    <name evidence="2" type="ORF">D3874_03235</name>
</gene>
<accession>A0A418WUA1</accession>
<dbReference type="EMBL" id="QYUK01000008">
    <property type="protein sequence ID" value="RJF94842.1"/>
    <property type="molecule type" value="Genomic_DNA"/>
</dbReference>
<proteinExistence type="predicted"/>
<dbReference type="Proteomes" id="UP000284605">
    <property type="component" value="Unassembled WGS sequence"/>
</dbReference>
<comment type="caution">
    <text evidence="2">The sequence shown here is derived from an EMBL/GenBank/DDBJ whole genome shotgun (WGS) entry which is preliminary data.</text>
</comment>
<evidence type="ECO:0000313" key="2">
    <source>
        <dbReference type="EMBL" id="RJF94842.1"/>
    </source>
</evidence>
<evidence type="ECO:0000313" key="3">
    <source>
        <dbReference type="Proteomes" id="UP000284605"/>
    </source>
</evidence>
<name>A0A418WUA1_9PROT</name>
<organism evidence="2 3">
    <name type="scientific">Oleomonas cavernae</name>
    <dbReference type="NCBI Taxonomy" id="2320859"/>
    <lineage>
        <taxon>Bacteria</taxon>
        <taxon>Pseudomonadati</taxon>
        <taxon>Pseudomonadota</taxon>
        <taxon>Alphaproteobacteria</taxon>
        <taxon>Acetobacterales</taxon>
        <taxon>Acetobacteraceae</taxon>
        <taxon>Oleomonas</taxon>
    </lineage>
</organism>
<dbReference type="AlphaFoldDB" id="A0A418WUA1"/>
<feature type="region of interest" description="Disordered" evidence="1">
    <location>
        <begin position="20"/>
        <end position="46"/>
    </location>
</feature>
<sequence>MEDNQKPWDMAGKARAEVLHRQREKVEGQRAQVRRSKQTAAERESEGEVITLLREIRYLIAFNIANTLPMAGVGIRTMGETMDILLAGAANHASEER</sequence>
<dbReference type="RefSeq" id="WP_119776428.1">
    <property type="nucleotide sequence ID" value="NZ_QYUK01000008.1"/>
</dbReference>
<protein>
    <submittedName>
        <fullName evidence="2">Uncharacterized protein</fullName>
    </submittedName>
</protein>
<evidence type="ECO:0000256" key="1">
    <source>
        <dbReference type="SAM" id="MobiDB-lite"/>
    </source>
</evidence>
<reference evidence="2 3" key="1">
    <citation type="submission" date="2018-09" db="EMBL/GenBank/DDBJ databases">
        <authorList>
            <person name="Zhu H."/>
        </authorList>
    </citation>
    <scope>NUCLEOTIDE SEQUENCE [LARGE SCALE GENOMIC DNA]</scope>
    <source>
        <strain evidence="2 3">K1W22B-8</strain>
    </source>
</reference>
<keyword evidence="3" id="KW-1185">Reference proteome</keyword>